<feature type="compositionally biased region" description="Pro residues" evidence="1">
    <location>
        <begin position="425"/>
        <end position="438"/>
    </location>
</feature>
<organism evidence="2 3">
    <name type="scientific">Saguinus oedipus</name>
    <name type="common">Cotton-top tamarin</name>
    <name type="synonym">Oedipomidas oedipus</name>
    <dbReference type="NCBI Taxonomy" id="9490"/>
    <lineage>
        <taxon>Eukaryota</taxon>
        <taxon>Metazoa</taxon>
        <taxon>Chordata</taxon>
        <taxon>Craniata</taxon>
        <taxon>Vertebrata</taxon>
        <taxon>Euteleostomi</taxon>
        <taxon>Mammalia</taxon>
        <taxon>Eutheria</taxon>
        <taxon>Euarchontoglires</taxon>
        <taxon>Primates</taxon>
        <taxon>Haplorrhini</taxon>
        <taxon>Platyrrhini</taxon>
        <taxon>Cebidae</taxon>
        <taxon>Callitrichinae</taxon>
        <taxon>Saguinus</taxon>
    </lineage>
</organism>
<feature type="region of interest" description="Disordered" evidence="1">
    <location>
        <begin position="325"/>
        <end position="463"/>
    </location>
</feature>
<feature type="compositionally biased region" description="Basic and acidic residues" evidence="1">
    <location>
        <begin position="386"/>
        <end position="400"/>
    </location>
</feature>
<feature type="compositionally biased region" description="Basic residues" evidence="1">
    <location>
        <begin position="44"/>
        <end position="53"/>
    </location>
</feature>
<feature type="region of interest" description="Disordered" evidence="1">
    <location>
        <begin position="34"/>
        <end position="53"/>
    </location>
</feature>
<evidence type="ECO:0000313" key="2">
    <source>
        <dbReference type="EMBL" id="KAK2110333.1"/>
    </source>
</evidence>
<feature type="compositionally biased region" description="Pro residues" evidence="1">
    <location>
        <begin position="111"/>
        <end position="125"/>
    </location>
</feature>
<gene>
    <name evidence="2" type="ORF">P7K49_010079</name>
</gene>
<feature type="compositionally biased region" description="Low complexity" evidence="1">
    <location>
        <begin position="439"/>
        <end position="452"/>
    </location>
</feature>
<dbReference type="EMBL" id="JASSZA010000005">
    <property type="protein sequence ID" value="KAK2110333.1"/>
    <property type="molecule type" value="Genomic_DNA"/>
</dbReference>
<sequence>MWSRVSIALVWALDADADRRPAASLALDWGGCGSCSGAPERRPRPAPRRSGLRKGRLRCDLRPCLTSSHVAVATGHTWQHSGPAGARPAASTVDSAATAGGGRTAASQSPGPQPAAPRTRPPLPADAPFVSRTPPPSAGAWALRAADTPWPGPRAPPSATPARPETPETHGPLCVPRPDPRPGSWAALWAGALFAGFVRGANGRRGPGSPSSRGRGAGPDPLAGHFHEKGGAEAPLLAFTACLNCIDIKSRAMRAAGVRAEVPTGSGFRGVLARGARTLGRLRRVVGRAGALRSADCGVPVRPRLGGAHTSRLSAAASGAPGASLRAFLEPGRPGTAETDSGGRPPRGCEGRRDRSDWAARAPSRLPLPAVPRPLPTQERAPNEWASEKALELFVEKDWGTQRGRLPGSPRPGPERNYQSRRELPLPPAAPGLPPPRLPALRLPGAPRTPLPWAERGSGTLKR</sequence>
<name>A0ABQ9VP49_SAGOE</name>
<feature type="compositionally biased region" description="Pro residues" evidence="1">
    <location>
        <begin position="150"/>
        <end position="159"/>
    </location>
</feature>
<evidence type="ECO:0000313" key="3">
    <source>
        <dbReference type="Proteomes" id="UP001266305"/>
    </source>
</evidence>
<feature type="compositionally biased region" description="Low complexity" evidence="1">
    <location>
        <begin position="359"/>
        <end position="368"/>
    </location>
</feature>
<feature type="region of interest" description="Disordered" evidence="1">
    <location>
        <begin position="76"/>
        <end position="179"/>
    </location>
</feature>
<keyword evidence="3" id="KW-1185">Reference proteome</keyword>
<dbReference type="Proteomes" id="UP001266305">
    <property type="component" value="Unassembled WGS sequence"/>
</dbReference>
<feature type="region of interest" description="Disordered" evidence="1">
    <location>
        <begin position="201"/>
        <end position="227"/>
    </location>
</feature>
<reference evidence="2 3" key="1">
    <citation type="submission" date="2023-05" db="EMBL/GenBank/DDBJ databases">
        <title>B98-5 Cell Line De Novo Hybrid Assembly: An Optical Mapping Approach.</title>
        <authorList>
            <person name="Kananen K."/>
            <person name="Auerbach J.A."/>
            <person name="Kautto E."/>
            <person name="Blachly J.S."/>
        </authorList>
    </citation>
    <scope>NUCLEOTIDE SEQUENCE [LARGE SCALE GENOMIC DNA]</scope>
    <source>
        <strain evidence="2">B95-8</strain>
        <tissue evidence="2">Cell line</tissue>
    </source>
</reference>
<protein>
    <submittedName>
        <fullName evidence="2">Uncharacterized protein</fullName>
    </submittedName>
</protein>
<accession>A0ABQ9VP49</accession>
<comment type="caution">
    <text evidence="2">The sequence shown here is derived from an EMBL/GenBank/DDBJ whole genome shotgun (WGS) entry which is preliminary data.</text>
</comment>
<proteinExistence type="predicted"/>
<evidence type="ECO:0000256" key="1">
    <source>
        <dbReference type="SAM" id="MobiDB-lite"/>
    </source>
</evidence>
<feature type="compositionally biased region" description="Basic and acidic residues" evidence="1">
    <location>
        <begin position="347"/>
        <end position="358"/>
    </location>
</feature>